<evidence type="ECO:0000313" key="6">
    <source>
        <dbReference type="EMBL" id="MFC5381470.1"/>
    </source>
</evidence>
<dbReference type="InterPro" id="IPR009057">
    <property type="entry name" value="Homeodomain-like_sf"/>
</dbReference>
<protein>
    <submittedName>
        <fullName evidence="6">TetR/AcrR family transcriptional regulator</fullName>
    </submittedName>
</protein>
<evidence type="ECO:0000313" key="7">
    <source>
        <dbReference type="Proteomes" id="UP001596122"/>
    </source>
</evidence>
<dbReference type="Pfam" id="PF00440">
    <property type="entry name" value="TetR_N"/>
    <property type="match status" value="1"/>
</dbReference>
<dbReference type="SUPFAM" id="SSF46689">
    <property type="entry name" value="Homeodomain-like"/>
    <property type="match status" value="1"/>
</dbReference>
<dbReference type="PRINTS" id="PR00455">
    <property type="entry name" value="HTHTETR"/>
</dbReference>
<evidence type="ECO:0000256" key="1">
    <source>
        <dbReference type="ARBA" id="ARBA00023015"/>
    </source>
</evidence>
<dbReference type="InterPro" id="IPR001647">
    <property type="entry name" value="HTH_TetR"/>
</dbReference>
<accession>A0ABW0GP45</accession>
<dbReference type="InterPro" id="IPR050109">
    <property type="entry name" value="HTH-type_TetR-like_transc_reg"/>
</dbReference>
<keyword evidence="1" id="KW-0805">Transcription regulation</keyword>
<dbReference type="Pfam" id="PF13305">
    <property type="entry name" value="TetR_C_33"/>
    <property type="match status" value="1"/>
</dbReference>
<proteinExistence type="predicted"/>
<dbReference type="RefSeq" id="WP_340269354.1">
    <property type="nucleotide sequence ID" value="NZ_JBBEOG010000004.1"/>
</dbReference>
<dbReference type="EMBL" id="JBHSLD010000009">
    <property type="protein sequence ID" value="MFC5381470.1"/>
    <property type="molecule type" value="Genomic_DNA"/>
</dbReference>
<gene>
    <name evidence="6" type="ORF">ACFPJ6_11765</name>
</gene>
<dbReference type="InterPro" id="IPR025996">
    <property type="entry name" value="MT1864/Rv1816-like_C"/>
</dbReference>
<keyword evidence="7" id="KW-1185">Reference proteome</keyword>
<evidence type="ECO:0000256" key="4">
    <source>
        <dbReference type="PROSITE-ProRule" id="PRU00335"/>
    </source>
</evidence>
<reference evidence="7" key="1">
    <citation type="journal article" date="2019" name="Int. J. Syst. Evol. Microbiol.">
        <title>The Global Catalogue of Microorganisms (GCM) 10K type strain sequencing project: providing services to taxonomists for standard genome sequencing and annotation.</title>
        <authorList>
            <consortium name="The Broad Institute Genomics Platform"/>
            <consortium name="The Broad Institute Genome Sequencing Center for Infectious Disease"/>
            <person name="Wu L."/>
            <person name="Ma J."/>
        </authorList>
    </citation>
    <scope>NUCLEOTIDE SEQUENCE [LARGE SCALE GENOMIC DNA]</scope>
    <source>
        <strain evidence="7">CCUG 43114</strain>
    </source>
</reference>
<feature type="DNA-binding region" description="H-T-H motif" evidence="4">
    <location>
        <begin position="39"/>
        <end position="58"/>
    </location>
</feature>
<dbReference type="Proteomes" id="UP001596122">
    <property type="component" value="Unassembled WGS sequence"/>
</dbReference>
<dbReference type="Gene3D" id="1.10.357.10">
    <property type="entry name" value="Tetracycline Repressor, domain 2"/>
    <property type="match status" value="1"/>
</dbReference>
<name>A0ABW0GP45_9MICO</name>
<sequence length="243" mass="25458">MGTQTTAGGVRARARAEMRQAILDAARDHLAVDGAASLSLRAVARDVGMVSSAVYRYFESRDALLTALIIDAYNALGEAAEAAEAAVDRSDVAGRWRATATAVRSWALANPHQYALVYGSPVPGYVAPQDTVGPATRVTALLAGILRDVAREQPGASGSGAQSGTDDALVAIAPMREYLGPEVPADLAQRGLLAWTSVFGWVSFELFGQLHRVVEPDGRATAFVAQVDRLGAEMLGVPVVPSD</sequence>
<dbReference type="PROSITE" id="PS50977">
    <property type="entry name" value="HTH_TETR_2"/>
    <property type="match status" value="1"/>
</dbReference>
<dbReference type="SUPFAM" id="SSF48498">
    <property type="entry name" value="Tetracyclin repressor-like, C-terminal domain"/>
    <property type="match status" value="1"/>
</dbReference>
<comment type="caution">
    <text evidence="6">The sequence shown here is derived from an EMBL/GenBank/DDBJ whole genome shotgun (WGS) entry which is preliminary data.</text>
</comment>
<feature type="domain" description="HTH tetR-type" evidence="5">
    <location>
        <begin position="16"/>
        <end position="76"/>
    </location>
</feature>
<dbReference type="PANTHER" id="PTHR30055">
    <property type="entry name" value="HTH-TYPE TRANSCRIPTIONAL REGULATOR RUTR"/>
    <property type="match status" value="1"/>
</dbReference>
<organism evidence="6 7">
    <name type="scientific">Aquipuribacter nitratireducens</name>
    <dbReference type="NCBI Taxonomy" id="650104"/>
    <lineage>
        <taxon>Bacteria</taxon>
        <taxon>Bacillati</taxon>
        <taxon>Actinomycetota</taxon>
        <taxon>Actinomycetes</taxon>
        <taxon>Micrococcales</taxon>
        <taxon>Intrasporangiaceae</taxon>
        <taxon>Aquipuribacter</taxon>
    </lineage>
</organism>
<keyword evidence="2 4" id="KW-0238">DNA-binding</keyword>
<keyword evidence="3" id="KW-0804">Transcription</keyword>
<dbReference type="PANTHER" id="PTHR30055:SF243">
    <property type="entry name" value="HTH-TYPE TRANSCRIPTIONAL REGULATOR RV1816"/>
    <property type="match status" value="1"/>
</dbReference>
<dbReference type="InterPro" id="IPR036271">
    <property type="entry name" value="Tet_transcr_reg_TetR-rel_C_sf"/>
</dbReference>
<evidence type="ECO:0000259" key="5">
    <source>
        <dbReference type="PROSITE" id="PS50977"/>
    </source>
</evidence>
<evidence type="ECO:0000256" key="3">
    <source>
        <dbReference type="ARBA" id="ARBA00023163"/>
    </source>
</evidence>
<evidence type="ECO:0000256" key="2">
    <source>
        <dbReference type="ARBA" id="ARBA00023125"/>
    </source>
</evidence>